<feature type="non-terminal residue" evidence="7">
    <location>
        <position position="1"/>
    </location>
</feature>
<dbReference type="GO" id="GO:0008017">
    <property type="term" value="F:microtubule binding"/>
    <property type="evidence" value="ECO:0007669"/>
    <property type="project" value="InterPro"/>
</dbReference>
<dbReference type="SMART" id="SM00129">
    <property type="entry name" value="KISc"/>
    <property type="match status" value="1"/>
</dbReference>
<protein>
    <recommendedName>
        <fullName evidence="4">Kinesin-like protein</fullName>
    </recommendedName>
</protein>
<comment type="similarity">
    <text evidence="3 4">Belongs to the TRAFAC class myosin-kinesin ATPase superfamily. Kinesin family.</text>
</comment>
<evidence type="ECO:0000259" key="6">
    <source>
        <dbReference type="PROSITE" id="PS50067"/>
    </source>
</evidence>
<dbReference type="AlphaFoldDB" id="A0AAV2Z251"/>
<dbReference type="PANTHER" id="PTHR47972">
    <property type="entry name" value="KINESIN-LIKE PROTEIN KLP-3"/>
    <property type="match status" value="1"/>
</dbReference>
<gene>
    <name evidence="7" type="ORF">N0F65_000960</name>
</gene>
<dbReference type="InterPro" id="IPR019821">
    <property type="entry name" value="Kinesin_motor_CS"/>
</dbReference>
<comment type="caution">
    <text evidence="7">The sequence shown here is derived from an EMBL/GenBank/DDBJ whole genome shotgun (WGS) entry which is preliminary data.</text>
</comment>
<evidence type="ECO:0000313" key="8">
    <source>
        <dbReference type="Proteomes" id="UP001146120"/>
    </source>
</evidence>
<organism evidence="7 8">
    <name type="scientific">Lagenidium giganteum</name>
    <dbReference type="NCBI Taxonomy" id="4803"/>
    <lineage>
        <taxon>Eukaryota</taxon>
        <taxon>Sar</taxon>
        <taxon>Stramenopiles</taxon>
        <taxon>Oomycota</taxon>
        <taxon>Peronosporomycetes</taxon>
        <taxon>Pythiales</taxon>
        <taxon>Pythiaceae</taxon>
    </lineage>
</organism>
<dbReference type="EMBL" id="DAKRPA010000096">
    <property type="protein sequence ID" value="DAZ98804.1"/>
    <property type="molecule type" value="Genomic_DNA"/>
</dbReference>
<feature type="domain" description="Kinesin motor" evidence="6">
    <location>
        <begin position="91"/>
        <end position="449"/>
    </location>
</feature>
<dbReference type="GO" id="GO:0005874">
    <property type="term" value="C:microtubule"/>
    <property type="evidence" value="ECO:0007669"/>
    <property type="project" value="UniProtKB-KW"/>
</dbReference>
<dbReference type="InterPro" id="IPR036961">
    <property type="entry name" value="Kinesin_motor_dom_sf"/>
</dbReference>
<evidence type="ECO:0000256" key="3">
    <source>
        <dbReference type="PROSITE-ProRule" id="PRU00283"/>
    </source>
</evidence>
<evidence type="ECO:0000256" key="5">
    <source>
        <dbReference type="SAM" id="MobiDB-lite"/>
    </source>
</evidence>
<dbReference type="SUPFAM" id="SSF52540">
    <property type="entry name" value="P-loop containing nucleoside triphosphate hydrolases"/>
    <property type="match status" value="1"/>
</dbReference>
<keyword evidence="3 4" id="KW-0505">Motor protein</keyword>
<reference evidence="7" key="1">
    <citation type="submission" date="2022-11" db="EMBL/GenBank/DDBJ databases">
        <authorList>
            <person name="Morgan W.R."/>
            <person name="Tartar A."/>
        </authorList>
    </citation>
    <scope>NUCLEOTIDE SEQUENCE</scope>
    <source>
        <strain evidence="7">ARSEF 373</strain>
    </source>
</reference>
<dbReference type="PROSITE" id="PS50067">
    <property type="entry name" value="KINESIN_MOTOR_2"/>
    <property type="match status" value="1"/>
</dbReference>
<reference evidence="7" key="2">
    <citation type="journal article" date="2023" name="Microbiol Resour">
        <title>Decontamination and Annotation of the Draft Genome Sequence of the Oomycete Lagenidium giganteum ARSEF 373.</title>
        <authorList>
            <person name="Morgan W.R."/>
            <person name="Tartar A."/>
        </authorList>
    </citation>
    <scope>NUCLEOTIDE SEQUENCE</scope>
    <source>
        <strain evidence="7">ARSEF 373</strain>
    </source>
</reference>
<dbReference type="GO" id="GO:0005524">
    <property type="term" value="F:ATP binding"/>
    <property type="evidence" value="ECO:0007669"/>
    <property type="project" value="UniProtKB-UniRule"/>
</dbReference>
<evidence type="ECO:0000256" key="1">
    <source>
        <dbReference type="ARBA" id="ARBA00022741"/>
    </source>
</evidence>
<dbReference type="GO" id="GO:0007018">
    <property type="term" value="P:microtubule-based movement"/>
    <property type="evidence" value="ECO:0007669"/>
    <property type="project" value="InterPro"/>
</dbReference>
<keyword evidence="8" id="KW-1185">Reference proteome</keyword>
<dbReference type="PROSITE" id="PS00411">
    <property type="entry name" value="KINESIN_MOTOR_1"/>
    <property type="match status" value="1"/>
</dbReference>
<feature type="compositionally biased region" description="Basic and acidic residues" evidence="5">
    <location>
        <begin position="499"/>
        <end position="515"/>
    </location>
</feature>
<keyword evidence="4" id="KW-0493">Microtubule</keyword>
<proteinExistence type="inferred from homology"/>
<dbReference type="PANTHER" id="PTHR47972:SF28">
    <property type="entry name" value="KINESIN-LIKE PROTEIN KLP-3"/>
    <property type="match status" value="1"/>
</dbReference>
<feature type="binding site" evidence="3">
    <location>
        <begin position="192"/>
        <end position="199"/>
    </location>
    <ligand>
        <name>ATP</name>
        <dbReference type="ChEBI" id="CHEBI:30616"/>
    </ligand>
</feature>
<evidence type="ECO:0000256" key="4">
    <source>
        <dbReference type="RuleBase" id="RU000394"/>
    </source>
</evidence>
<evidence type="ECO:0000313" key="7">
    <source>
        <dbReference type="EMBL" id="DAZ98804.1"/>
    </source>
</evidence>
<feature type="region of interest" description="Disordered" evidence="5">
    <location>
        <begin position="639"/>
        <end position="671"/>
    </location>
</feature>
<dbReference type="Proteomes" id="UP001146120">
    <property type="component" value="Unassembled WGS sequence"/>
</dbReference>
<keyword evidence="1 3" id="KW-0547">Nucleotide-binding</keyword>
<dbReference type="InterPro" id="IPR001752">
    <property type="entry name" value="Kinesin_motor_dom"/>
</dbReference>
<evidence type="ECO:0000256" key="2">
    <source>
        <dbReference type="ARBA" id="ARBA00022840"/>
    </source>
</evidence>
<dbReference type="GO" id="GO:0003777">
    <property type="term" value="F:microtubule motor activity"/>
    <property type="evidence" value="ECO:0007669"/>
    <property type="project" value="InterPro"/>
</dbReference>
<dbReference type="InterPro" id="IPR027640">
    <property type="entry name" value="Kinesin-like_fam"/>
</dbReference>
<dbReference type="Gene3D" id="3.40.850.10">
    <property type="entry name" value="Kinesin motor domain"/>
    <property type="match status" value="1"/>
</dbReference>
<keyword evidence="2 3" id="KW-0067">ATP-binding</keyword>
<name>A0AAV2Z251_9STRA</name>
<feature type="region of interest" description="Disordered" evidence="5">
    <location>
        <begin position="499"/>
        <end position="528"/>
    </location>
</feature>
<accession>A0AAV2Z251</accession>
<sequence>HVNANNGVDKQRVQTLTHTYTSQLKVGLAALKRDVASSIRMCSRDFAVLGHELVDALARQEARQHAMAHALDVERKGRERLQNKVLELQGNIRVVCRVRPVLPHELALPDASKQVVEVPSTQGDVSVYSPVDGTLYRTFSFHRVFDASSTQHPGIDGRTSMSMRVQRHVFKEVAPLVHAALDGYHACIFAYGQTGSGKTHTMQGPKHDRGVYFRAADLIFQTVQAQRDLFDFRVTLQMVEIYNEEVYDLLAAPAAASTFAGPALEGTTSTEKATRSVVEIRHGEQGVYLKDCSSSVVTSAKDIYQTIDHGNANRSVHATNKNEHSSRSHSVVMLDIKRRNKSTGETHKGRLVLIDLAGSERLSKTEATGMRLREAQHINKSLSAVGDVMAALLAKDKHIPFRNSKLTHLLQDSLGSENKSLMMVQVSPTAPDANESVNTLKFAARVSHIQLGNARRSERAEITRLNSLVAAQATQLQQLQEKLATELELRKKYEKRLEEYRQEDSKRRQREEDTKKHHKHQLDAFPSANPAVDLSFSVNRRRSQENVSENILRSKNELGPLPEGGIVTPQRRTKRTKLFGSAMKTFAITPPSSLAKPKRKPEPVFEVRSILKKQRVETSCIATKQVSFDLLPRVTDVSKQPPMTPLRSIGGGAARKPTIRVRTPTSSAALG</sequence>
<dbReference type="InterPro" id="IPR027417">
    <property type="entry name" value="P-loop_NTPase"/>
</dbReference>
<dbReference type="PRINTS" id="PR00380">
    <property type="entry name" value="KINESINHEAVY"/>
</dbReference>
<dbReference type="Pfam" id="PF00225">
    <property type="entry name" value="Kinesin"/>
    <property type="match status" value="1"/>
</dbReference>